<feature type="transmembrane region" description="Helical" evidence="1">
    <location>
        <begin position="71"/>
        <end position="91"/>
    </location>
</feature>
<dbReference type="PIRSF" id="PIRSF002746">
    <property type="entry name" value="Gluconate_transporter"/>
    <property type="match status" value="1"/>
</dbReference>
<name>A0A9D2PWV7_9MICO</name>
<sequence length="461" mass="48539">MEWLHIVWVVGGIALMLFLNMKYKLNAMLALLLAALLIGIAELVSVEAGWIDGEPFTLGSLLETISTGFGGTLGSLAIIVVFGAVIGKLMVDSGAADQIASTLIDRLGLRWVKISLVLTGTVFGLAMFYEVAFIVLAPLIIAVAHQAKMPFMKLAIPAVAATTTAHSLFVPQPGPVALVDAYGADTGMTYIYGIPIAIVTVAVTGWVLPRFLGNLDYATPAIMRSSEEVPMEERPSFALSILVPLIPALIMMAATLANVWLVEETWAYDIVNFIGSSPVAITIAMVAAFVLFGTRRGKDAGWVMGRFEEAVKSIAVVVLIIGAGGALKEVIIDTGIGDFIGGLMTGVDANPYVMAWLITVLIRLATGQGVVSAMTAAGIIAAAVMDPTTGELAAGLDPALLVMATAVGSNTLTHVNDASFWLFKGYFDLSVKDTLKTWGLFQLCNSLVGLGMVLLLSLFVG</sequence>
<protein>
    <submittedName>
        <fullName evidence="2">Gluconate permease GntP</fullName>
    </submittedName>
</protein>
<dbReference type="GO" id="GO:0015128">
    <property type="term" value="F:gluconate transmembrane transporter activity"/>
    <property type="evidence" value="ECO:0007669"/>
    <property type="project" value="InterPro"/>
</dbReference>
<feature type="transmembrane region" description="Helical" evidence="1">
    <location>
        <begin position="237"/>
        <end position="261"/>
    </location>
</feature>
<keyword evidence="1" id="KW-1133">Transmembrane helix</keyword>
<feature type="transmembrane region" description="Helical" evidence="1">
    <location>
        <begin position="111"/>
        <end position="144"/>
    </location>
</feature>
<gene>
    <name evidence="2" type="primary">gntP</name>
    <name evidence="2" type="ORF">H9932_03375</name>
</gene>
<proteinExistence type="predicted"/>
<feature type="transmembrane region" description="Helical" evidence="1">
    <location>
        <begin position="438"/>
        <end position="460"/>
    </location>
</feature>
<keyword evidence="1" id="KW-0812">Transmembrane</keyword>
<feature type="transmembrane region" description="Helical" evidence="1">
    <location>
        <begin position="273"/>
        <end position="292"/>
    </location>
</feature>
<dbReference type="PANTHER" id="PTHR30354">
    <property type="entry name" value="GNT FAMILY GLUCONATE TRANSPORTER"/>
    <property type="match status" value="1"/>
</dbReference>
<feature type="transmembrane region" description="Helical" evidence="1">
    <location>
        <begin position="190"/>
        <end position="208"/>
    </location>
</feature>
<dbReference type="NCBIfam" id="NF007459">
    <property type="entry name" value="PRK10034.1"/>
    <property type="match status" value="1"/>
</dbReference>
<evidence type="ECO:0000313" key="3">
    <source>
        <dbReference type="Proteomes" id="UP000823854"/>
    </source>
</evidence>
<evidence type="ECO:0000256" key="1">
    <source>
        <dbReference type="SAM" id="Phobius"/>
    </source>
</evidence>
<dbReference type="AlphaFoldDB" id="A0A9D2PWV7"/>
<reference evidence="2" key="2">
    <citation type="submission" date="2021-04" db="EMBL/GenBank/DDBJ databases">
        <authorList>
            <person name="Gilroy R."/>
        </authorList>
    </citation>
    <scope>NUCLEOTIDE SEQUENCE</scope>
    <source>
        <strain evidence="2">CHK130-7132</strain>
    </source>
</reference>
<organism evidence="2 3">
    <name type="scientific">Candidatus Brachybacterium intestinipullorum</name>
    <dbReference type="NCBI Taxonomy" id="2838512"/>
    <lineage>
        <taxon>Bacteria</taxon>
        <taxon>Bacillati</taxon>
        <taxon>Actinomycetota</taxon>
        <taxon>Actinomycetes</taxon>
        <taxon>Micrococcales</taxon>
        <taxon>Dermabacteraceae</taxon>
        <taxon>Brachybacterium</taxon>
    </lineage>
</organism>
<reference evidence="2" key="1">
    <citation type="journal article" date="2021" name="PeerJ">
        <title>Extensive microbial diversity within the chicken gut microbiome revealed by metagenomics and culture.</title>
        <authorList>
            <person name="Gilroy R."/>
            <person name="Ravi A."/>
            <person name="Getino M."/>
            <person name="Pursley I."/>
            <person name="Horton D.L."/>
            <person name="Alikhan N.F."/>
            <person name="Baker D."/>
            <person name="Gharbi K."/>
            <person name="Hall N."/>
            <person name="Watson M."/>
            <person name="Adriaenssens E.M."/>
            <person name="Foster-Nyarko E."/>
            <person name="Jarju S."/>
            <person name="Secka A."/>
            <person name="Antonio M."/>
            <person name="Oren A."/>
            <person name="Chaudhuri R.R."/>
            <person name="La Ragione R."/>
            <person name="Hildebrand F."/>
            <person name="Pallen M.J."/>
        </authorList>
    </citation>
    <scope>NUCLEOTIDE SEQUENCE</scope>
    <source>
        <strain evidence="2">CHK130-7132</strain>
    </source>
</reference>
<dbReference type="InterPro" id="IPR003474">
    <property type="entry name" value="Glcn_transporter"/>
</dbReference>
<dbReference type="EMBL" id="DWWC01000069">
    <property type="protein sequence ID" value="HJC68707.1"/>
    <property type="molecule type" value="Genomic_DNA"/>
</dbReference>
<accession>A0A9D2PWV7</accession>
<dbReference type="PANTHER" id="PTHR30354:SF20">
    <property type="entry name" value="HIGH-AFFINITY GLUCONATE TRANSPORTER"/>
    <property type="match status" value="1"/>
</dbReference>
<dbReference type="Pfam" id="PF02447">
    <property type="entry name" value="GntP_permease"/>
    <property type="match status" value="1"/>
</dbReference>
<dbReference type="NCBIfam" id="TIGR00791">
    <property type="entry name" value="gntP"/>
    <property type="match status" value="1"/>
</dbReference>
<keyword evidence="1" id="KW-0472">Membrane</keyword>
<dbReference type="GO" id="GO:0005886">
    <property type="term" value="C:plasma membrane"/>
    <property type="evidence" value="ECO:0007669"/>
    <property type="project" value="TreeGrafter"/>
</dbReference>
<dbReference type="Proteomes" id="UP000823854">
    <property type="component" value="Unassembled WGS sequence"/>
</dbReference>
<feature type="transmembrane region" description="Helical" evidence="1">
    <location>
        <begin position="352"/>
        <end position="385"/>
    </location>
</feature>
<feature type="transmembrane region" description="Helical" evidence="1">
    <location>
        <begin position="313"/>
        <end position="332"/>
    </location>
</feature>
<evidence type="ECO:0000313" key="2">
    <source>
        <dbReference type="EMBL" id="HJC68707.1"/>
    </source>
</evidence>
<feature type="transmembrane region" description="Helical" evidence="1">
    <location>
        <begin position="30"/>
        <end position="51"/>
    </location>
</feature>
<feature type="transmembrane region" description="Helical" evidence="1">
    <location>
        <begin position="6"/>
        <end position="23"/>
    </location>
</feature>
<comment type="caution">
    <text evidence="2">The sequence shown here is derived from an EMBL/GenBank/DDBJ whole genome shotgun (WGS) entry which is preliminary data.</text>
</comment>